<proteinExistence type="predicted"/>
<evidence type="ECO:0000313" key="2">
    <source>
        <dbReference type="Proteomes" id="UP000718593"/>
    </source>
</evidence>
<comment type="caution">
    <text evidence="1">The sequence shown here is derived from an EMBL/GenBank/DDBJ whole genome shotgun (WGS) entry which is preliminary data.</text>
</comment>
<evidence type="ECO:0000313" key="1">
    <source>
        <dbReference type="EMBL" id="MBF1163408.1"/>
    </source>
</evidence>
<dbReference type="EMBL" id="JABZMI010000001">
    <property type="protein sequence ID" value="MBF1163408.1"/>
    <property type="molecule type" value="Genomic_DNA"/>
</dbReference>
<protein>
    <submittedName>
        <fullName evidence="1">Uncharacterized protein</fullName>
    </submittedName>
</protein>
<accession>A0A930BSY8</accession>
<organism evidence="1 2">
    <name type="scientific">Dechloromonas agitata</name>
    <dbReference type="NCBI Taxonomy" id="73030"/>
    <lineage>
        <taxon>Bacteria</taxon>
        <taxon>Pseudomonadati</taxon>
        <taxon>Pseudomonadota</taxon>
        <taxon>Betaproteobacteria</taxon>
        <taxon>Rhodocyclales</taxon>
        <taxon>Azonexaceae</taxon>
        <taxon>Dechloromonas</taxon>
    </lineage>
</organism>
<reference evidence="1" key="1">
    <citation type="submission" date="2020-04" db="EMBL/GenBank/DDBJ databases">
        <title>Deep metagenomics examines the oral microbiome during advanced dental caries in children, revealing novel taxa and co-occurrences with host molecules.</title>
        <authorList>
            <person name="Baker J.L."/>
            <person name="Morton J.T."/>
            <person name="Dinis M."/>
            <person name="Alvarez R."/>
            <person name="Tran N.C."/>
            <person name="Knight R."/>
            <person name="Edlund A."/>
        </authorList>
    </citation>
    <scope>NUCLEOTIDE SEQUENCE</scope>
    <source>
        <strain evidence="1">JCVI_32_bin.24</strain>
    </source>
</reference>
<name>A0A930BSY8_9RHOO</name>
<dbReference type="AlphaFoldDB" id="A0A930BSY8"/>
<gene>
    <name evidence="1" type="ORF">HXL68_00060</name>
</gene>
<dbReference type="Proteomes" id="UP000718593">
    <property type="component" value="Unassembled WGS sequence"/>
</dbReference>
<sequence>MDKLDAELRRLHLSPAEPPASGGQALCLGFRRAADWESVAALWHAAQAELDLPAPAMSIDGEGYRLWFSLAERVADETARRFIDGLIRRYLAELPDARLHIDFAASPPPAELIPDERWAAFIDPGLGSMFAADPWLDMAPNRNQQADLLAALRSIRPAELSHALDRMLAQTSPAAAPVALETLSLSGPFTHPRDFLLAVMNDPQAGSLARIEAAKALLPYFEKAR</sequence>